<comment type="subcellular location">
    <subcellularLocation>
        <location evidence="1">Membrane</location>
        <topology evidence="1">Multi-pass membrane protein</topology>
    </subcellularLocation>
</comment>
<evidence type="ECO:0000259" key="8">
    <source>
        <dbReference type="Pfam" id="PF20684"/>
    </source>
</evidence>
<keyword evidence="2 7" id="KW-0812">Transmembrane</keyword>
<feature type="transmembrane region" description="Helical" evidence="7">
    <location>
        <begin position="125"/>
        <end position="144"/>
    </location>
</feature>
<dbReference type="InterPro" id="IPR049326">
    <property type="entry name" value="Rhodopsin_dom_fungi"/>
</dbReference>
<comment type="similarity">
    <text evidence="5">Belongs to the SAT4 family.</text>
</comment>
<reference evidence="9" key="1">
    <citation type="journal article" date="2023" name="Mol. Phylogenet. Evol.">
        <title>Genome-scale phylogeny and comparative genomics of the fungal order Sordariales.</title>
        <authorList>
            <person name="Hensen N."/>
            <person name="Bonometti L."/>
            <person name="Westerberg I."/>
            <person name="Brannstrom I.O."/>
            <person name="Guillou S."/>
            <person name="Cros-Aarteil S."/>
            <person name="Calhoun S."/>
            <person name="Haridas S."/>
            <person name="Kuo A."/>
            <person name="Mondo S."/>
            <person name="Pangilinan J."/>
            <person name="Riley R."/>
            <person name="LaButti K."/>
            <person name="Andreopoulos B."/>
            <person name="Lipzen A."/>
            <person name="Chen C."/>
            <person name="Yan M."/>
            <person name="Daum C."/>
            <person name="Ng V."/>
            <person name="Clum A."/>
            <person name="Steindorff A."/>
            <person name="Ohm R.A."/>
            <person name="Martin F."/>
            <person name="Silar P."/>
            <person name="Natvig D.O."/>
            <person name="Lalanne C."/>
            <person name="Gautier V."/>
            <person name="Ament-Velasquez S.L."/>
            <person name="Kruys A."/>
            <person name="Hutchinson M.I."/>
            <person name="Powell A.J."/>
            <person name="Barry K."/>
            <person name="Miller A.N."/>
            <person name="Grigoriev I.V."/>
            <person name="Debuchy R."/>
            <person name="Gladieux P."/>
            <person name="Hiltunen Thoren M."/>
            <person name="Johannesson H."/>
        </authorList>
    </citation>
    <scope>NUCLEOTIDE SEQUENCE</scope>
    <source>
        <strain evidence="9">PSN309</strain>
    </source>
</reference>
<feature type="region of interest" description="Disordered" evidence="6">
    <location>
        <begin position="296"/>
        <end position="316"/>
    </location>
</feature>
<feature type="transmembrane region" description="Helical" evidence="7">
    <location>
        <begin position="247"/>
        <end position="267"/>
    </location>
</feature>
<evidence type="ECO:0000256" key="7">
    <source>
        <dbReference type="SAM" id="Phobius"/>
    </source>
</evidence>
<keyword evidence="10" id="KW-1185">Reference proteome</keyword>
<protein>
    <recommendedName>
        <fullName evidence="8">Rhodopsin domain-containing protein</fullName>
    </recommendedName>
</protein>
<evidence type="ECO:0000256" key="1">
    <source>
        <dbReference type="ARBA" id="ARBA00004141"/>
    </source>
</evidence>
<dbReference type="Pfam" id="PF20684">
    <property type="entry name" value="Fung_rhodopsin"/>
    <property type="match status" value="1"/>
</dbReference>
<evidence type="ECO:0000256" key="3">
    <source>
        <dbReference type="ARBA" id="ARBA00022989"/>
    </source>
</evidence>
<evidence type="ECO:0000256" key="2">
    <source>
        <dbReference type="ARBA" id="ARBA00022692"/>
    </source>
</evidence>
<proteinExistence type="inferred from homology"/>
<gene>
    <name evidence="9" type="ORF">QBC35DRAFT_393904</name>
</gene>
<feature type="transmembrane region" description="Helical" evidence="7">
    <location>
        <begin position="205"/>
        <end position="227"/>
    </location>
</feature>
<dbReference type="AlphaFoldDB" id="A0AAN6WJT4"/>
<comment type="caution">
    <text evidence="9">The sequence shown here is derived from an EMBL/GenBank/DDBJ whole genome shotgun (WGS) entry which is preliminary data.</text>
</comment>
<feature type="compositionally biased region" description="Low complexity" evidence="6">
    <location>
        <begin position="307"/>
        <end position="316"/>
    </location>
</feature>
<evidence type="ECO:0000256" key="4">
    <source>
        <dbReference type="ARBA" id="ARBA00023136"/>
    </source>
</evidence>
<evidence type="ECO:0000256" key="6">
    <source>
        <dbReference type="SAM" id="MobiDB-lite"/>
    </source>
</evidence>
<feature type="transmembrane region" description="Helical" evidence="7">
    <location>
        <begin position="90"/>
        <end position="113"/>
    </location>
</feature>
<name>A0AAN6WJT4_9PEZI</name>
<keyword evidence="3 7" id="KW-1133">Transmembrane helix</keyword>
<dbReference type="EMBL" id="MU864549">
    <property type="protein sequence ID" value="KAK4183423.1"/>
    <property type="molecule type" value="Genomic_DNA"/>
</dbReference>
<feature type="compositionally biased region" description="Basic residues" evidence="6">
    <location>
        <begin position="296"/>
        <end position="306"/>
    </location>
</feature>
<evidence type="ECO:0000313" key="10">
    <source>
        <dbReference type="Proteomes" id="UP001302126"/>
    </source>
</evidence>
<evidence type="ECO:0000256" key="5">
    <source>
        <dbReference type="ARBA" id="ARBA00038359"/>
    </source>
</evidence>
<dbReference type="InterPro" id="IPR052337">
    <property type="entry name" value="SAT4-like"/>
</dbReference>
<feature type="transmembrane region" description="Helical" evidence="7">
    <location>
        <begin position="46"/>
        <end position="70"/>
    </location>
</feature>
<reference evidence="9" key="2">
    <citation type="submission" date="2023-05" db="EMBL/GenBank/DDBJ databases">
        <authorList>
            <consortium name="Lawrence Berkeley National Laboratory"/>
            <person name="Steindorff A."/>
            <person name="Hensen N."/>
            <person name="Bonometti L."/>
            <person name="Westerberg I."/>
            <person name="Brannstrom I.O."/>
            <person name="Guillou S."/>
            <person name="Cros-Aarteil S."/>
            <person name="Calhoun S."/>
            <person name="Haridas S."/>
            <person name="Kuo A."/>
            <person name="Mondo S."/>
            <person name="Pangilinan J."/>
            <person name="Riley R."/>
            <person name="Labutti K."/>
            <person name="Andreopoulos B."/>
            <person name="Lipzen A."/>
            <person name="Chen C."/>
            <person name="Yanf M."/>
            <person name="Daum C."/>
            <person name="Ng V."/>
            <person name="Clum A."/>
            <person name="Ohm R."/>
            <person name="Martin F."/>
            <person name="Silar P."/>
            <person name="Natvig D."/>
            <person name="Lalanne C."/>
            <person name="Gautier V."/>
            <person name="Ament-Velasquez S.L."/>
            <person name="Kruys A."/>
            <person name="Hutchinson M.I."/>
            <person name="Powell A.J."/>
            <person name="Barry K."/>
            <person name="Miller A.N."/>
            <person name="Grigoriev I.V."/>
            <person name="Debuchy R."/>
            <person name="Gladieux P."/>
            <person name="Thoren M.H."/>
            <person name="Johannesson H."/>
        </authorList>
    </citation>
    <scope>NUCLEOTIDE SEQUENCE</scope>
    <source>
        <strain evidence="9">PSN309</strain>
    </source>
</reference>
<sequence length="348" mass="37660">MAEIQEILTTTVTPGSFLAAVIVLVTVPALFVAVRIGNNYRHVKGLYLDDWFSIFAVVLLAILCALYYIMRTEMTDPSVALTYMGRIITAVGFMAVLTLHFAKVPILILYLRLFGVNRAVRITSWILLTIPLVLLLGAAIYGAAVCSPEGKNNAQLDLAWQQGCMQPSLGIGVWNGSVSVLVDIIIFVLPLPVISKLKMNLHKKIGLLVVFLAAFLGIAASGITLYFRGIALAGRGLSGVEVGLMLGHMVECSIAIIVGCAPALRWFRSSHINQPRLSSGLQSAFSNGYWGKYKRSHSSMDHRHKGGSSSSPGAASSEQILVGGQHHDYIALDEVKVPQGTRVVTMKR</sequence>
<evidence type="ECO:0000313" key="9">
    <source>
        <dbReference type="EMBL" id="KAK4183423.1"/>
    </source>
</evidence>
<feature type="domain" description="Rhodopsin" evidence="8">
    <location>
        <begin position="35"/>
        <end position="265"/>
    </location>
</feature>
<organism evidence="9 10">
    <name type="scientific">Podospora australis</name>
    <dbReference type="NCBI Taxonomy" id="1536484"/>
    <lineage>
        <taxon>Eukaryota</taxon>
        <taxon>Fungi</taxon>
        <taxon>Dikarya</taxon>
        <taxon>Ascomycota</taxon>
        <taxon>Pezizomycotina</taxon>
        <taxon>Sordariomycetes</taxon>
        <taxon>Sordariomycetidae</taxon>
        <taxon>Sordariales</taxon>
        <taxon>Podosporaceae</taxon>
        <taxon>Podospora</taxon>
    </lineage>
</organism>
<accession>A0AAN6WJT4</accession>
<dbReference type="GO" id="GO:0016020">
    <property type="term" value="C:membrane"/>
    <property type="evidence" value="ECO:0007669"/>
    <property type="project" value="UniProtKB-SubCell"/>
</dbReference>
<dbReference type="PANTHER" id="PTHR33048">
    <property type="entry name" value="PTH11-LIKE INTEGRAL MEMBRANE PROTEIN (AFU_ORTHOLOGUE AFUA_5G11245)"/>
    <property type="match status" value="1"/>
</dbReference>
<dbReference type="Proteomes" id="UP001302126">
    <property type="component" value="Unassembled WGS sequence"/>
</dbReference>
<feature type="transmembrane region" description="Helical" evidence="7">
    <location>
        <begin position="15"/>
        <end position="34"/>
    </location>
</feature>
<feature type="transmembrane region" description="Helical" evidence="7">
    <location>
        <begin position="173"/>
        <end position="193"/>
    </location>
</feature>
<keyword evidence="4 7" id="KW-0472">Membrane</keyword>
<dbReference type="PANTHER" id="PTHR33048:SF47">
    <property type="entry name" value="INTEGRAL MEMBRANE PROTEIN-RELATED"/>
    <property type="match status" value="1"/>
</dbReference>